<feature type="transmembrane region" description="Helical" evidence="6">
    <location>
        <begin position="104"/>
        <end position="127"/>
    </location>
</feature>
<feature type="transmembrane region" description="Helical" evidence="6">
    <location>
        <begin position="199"/>
        <end position="220"/>
    </location>
</feature>
<dbReference type="InterPro" id="IPR052706">
    <property type="entry name" value="Membrane-Transporter-like"/>
</dbReference>
<evidence type="ECO:0008006" key="11">
    <source>
        <dbReference type="Google" id="ProtNLM"/>
    </source>
</evidence>
<dbReference type="InterPro" id="IPR018490">
    <property type="entry name" value="cNMP-bd_dom_sf"/>
</dbReference>
<evidence type="ECO:0000259" key="7">
    <source>
        <dbReference type="PROSITE" id="PS50042"/>
    </source>
</evidence>
<dbReference type="AlphaFoldDB" id="A0AAD5MBN8"/>
<feature type="domain" description="Cyclic nucleotide-binding" evidence="7">
    <location>
        <begin position="766"/>
        <end position="897"/>
    </location>
</feature>
<dbReference type="EMBL" id="JAKCXM010000004">
    <property type="protein sequence ID" value="KAJ0409421.1"/>
    <property type="molecule type" value="Genomic_DNA"/>
</dbReference>
<keyword evidence="10" id="KW-1185">Reference proteome</keyword>
<feature type="transmembrane region" description="Helical" evidence="6">
    <location>
        <begin position="232"/>
        <end position="250"/>
    </location>
</feature>
<protein>
    <recommendedName>
        <fullName evidence="11">Sulfate Permease (SulP) Family</fullName>
    </recommendedName>
</protein>
<dbReference type="PANTHER" id="PTHR43310:SF2">
    <property type="entry name" value="SLC26A_SULP TRANSPORTER DOMAIN-CONTAINING PROTEIN"/>
    <property type="match status" value="1"/>
</dbReference>
<dbReference type="InterPro" id="IPR036513">
    <property type="entry name" value="STAS_dom_sf"/>
</dbReference>
<feature type="transmembrane region" description="Helical" evidence="6">
    <location>
        <begin position="271"/>
        <end position="294"/>
    </location>
</feature>
<feature type="domain" description="STAS" evidence="8">
    <location>
        <begin position="558"/>
        <end position="725"/>
    </location>
</feature>
<comment type="subcellular location">
    <subcellularLocation>
        <location evidence="1">Membrane</location>
        <topology evidence="1">Multi-pass membrane protein</topology>
    </subcellularLocation>
</comment>
<evidence type="ECO:0000313" key="10">
    <source>
        <dbReference type="Proteomes" id="UP001209570"/>
    </source>
</evidence>
<dbReference type="Gene3D" id="2.60.120.10">
    <property type="entry name" value="Jelly Rolls"/>
    <property type="match status" value="1"/>
</dbReference>
<evidence type="ECO:0000259" key="8">
    <source>
        <dbReference type="PROSITE" id="PS50801"/>
    </source>
</evidence>
<reference evidence="9" key="1">
    <citation type="submission" date="2021-12" db="EMBL/GenBank/DDBJ databases">
        <title>Prjna785345.</title>
        <authorList>
            <person name="Rujirawat T."/>
            <person name="Krajaejun T."/>
        </authorList>
    </citation>
    <scope>NUCLEOTIDE SEQUENCE</scope>
    <source>
        <strain evidence="9">Pi057C3</strain>
    </source>
</reference>
<proteinExistence type="predicted"/>
<dbReference type="PROSITE" id="PS50042">
    <property type="entry name" value="CNMP_BINDING_3"/>
    <property type="match status" value="1"/>
</dbReference>
<dbReference type="CDD" id="cd07042">
    <property type="entry name" value="STAS_SulP_like_sulfate_transporter"/>
    <property type="match status" value="1"/>
</dbReference>
<dbReference type="CDD" id="cd00038">
    <property type="entry name" value="CAP_ED"/>
    <property type="match status" value="1"/>
</dbReference>
<dbReference type="InterPro" id="IPR000595">
    <property type="entry name" value="cNMP-bd_dom"/>
</dbReference>
<dbReference type="InterPro" id="IPR002645">
    <property type="entry name" value="STAS_dom"/>
</dbReference>
<dbReference type="Pfam" id="PF00027">
    <property type="entry name" value="cNMP_binding"/>
    <property type="match status" value="1"/>
</dbReference>
<dbReference type="Pfam" id="PF01740">
    <property type="entry name" value="STAS"/>
    <property type="match status" value="1"/>
</dbReference>
<evidence type="ECO:0000256" key="1">
    <source>
        <dbReference type="ARBA" id="ARBA00004141"/>
    </source>
</evidence>
<keyword evidence="2 6" id="KW-0812">Transmembrane</keyword>
<dbReference type="PANTHER" id="PTHR43310">
    <property type="entry name" value="SULFATE TRANSPORTER YBAR-RELATED"/>
    <property type="match status" value="1"/>
</dbReference>
<sequence length="910" mass="100030">MDSVGATARTPRLQRPSMPLNWLLGGHANQDSPTGSRTLDASYGSIPASARMPSSAAHRDSSAFKTPTHSYLHPSHLPPGEPLLPVVVNGSNEPRDTSSSTAKVAMYGVLNTVICIPIMISFAQIIFRDPAFQPYMSDLIKLVLTSAAVHQLCFTVSSSLPFAVGQVQDAGLIFLSAMASSVVQGLRQHPEQQFSMEEVIATTLFTLAASTALLGVALIITGKLRIASFVQYLPMPVVGGYLAFIGFYCLEAGLSMMANKTIKDPSDWMQLANTESLVLLTPGVLAGLLIFYALSKYDHVAILPSCMVIILALFYVVLLVSGLSLDDARAAGWVAPQPAAPRSISEVYKLYDLSLMDTSFLLPQLPTWVAMYFVVAFSSSLDVAAIEMSLGTSLNHNHELQTVGLSNLVSGLTGGFTGSYIFSQTILTLRAKISSRANGALICLLEIALVLCPFSVIAYVPKVFFGALQTLIAADLMIEWMWHARHKMLLREYAVVWLTFLIMNVFNLEVGILLGIVAAAFNFIWSYIAATSVRRVMKRSRVERDLRERELLQRECLSIVTLELDGFIFFGSSVKMMEEVRKHVLVNASVPPLVHHRVHHGAQSETDTELEGLTTLDAEDHSASAPTPALFSSAEYARLAIHAVRTRFFILDFERVRGVDATAVRSCFLATRRLLEQHGIVLLFASVPPAIEKLLQVHDVLEGQEHGAGLGVLVFETLDKALEWCEDEILIAEGVMPLSDSMPREDDGKKCRMQLLHELLPKHPDKSLREDPSVVLTKELGELYIEPVIKQAGECIYRSGQVVAGMYFVGYGKVDVYLPSKLHEGMGPGFSGRKRILRVCQGGIIAASELILNKRHQFTAEAKATTFLFFLSKAKYRKMQQQHPRLAARFQQAMLHSMARSVMESNIADD</sequence>
<dbReference type="Gene3D" id="3.30.750.24">
    <property type="entry name" value="STAS domain"/>
    <property type="match status" value="1"/>
</dbReference>
<feature type="transmembrane region" description="Helical" evidence="6">
    <location>
        <begin position="300"/>
        <end position="320"/>
    </location>
</feature>
<feature type="transmembrane region" description="Helical" evidence="6">
    <location>
        <begin position="439"/>
        <end position="457"/>
    </location>
</feature>
<gene>
    <name evidence="9" type="ORF">P43SY_002311</name>
</gene>
<dbReference type="SUPFAM" id="SSF51206">
    <property type="entry name" value="cAMP-binding domain-like"/>
    <property type="match status" value="1"/>
</dbReference>
<feature type="compositionally biased region" description="Polar residues" evidence="5">
    <location>
        <begin position="29"/>
        <end position="38"/>
    </location>
</feature>
<comment type="caution">
    <text evidence="9">The sequence shown here is derived from an EMBL/GenBank/DDBJ whole genome shotgun (WGS) entry which is preliminary data.</text>
</comment>
<accession>A0AAD5MBN8</accession>
<evidence type="ECO:0000256" key="6">
    <source>
        <dbReference type="SAM" id="Phobius"/>
    </source>
</evidence>
<dbReference type="Proteomes" id="UP001209570">
    <property type="component" value="Unassembled WGS sequence"/>
</dbReference>
<dbReference type="PROSITE" id="PS50801">
    <property type="entry name" value="STAS"/>
    <property type="match status" value="1"/>
</dbReference>
<dbReference type="GO" id="GO:0016020">
    <property type="term" value="C:membrane"/>
    <property type="evidence" value="ECO:0007669"/>
    <property type="project" value="UniProtKB-SubCell"/>
</dbReference>
<name>A0AAD5MBN8_PYTIN</name>
<dbReference type="InterPro" id="IPR014710">
    <property type="entry name" value="RmlC-like_jellyroll"/>
</dbReference>
<evidence type="ECO:0000256" key="2">
    <source>
        <dbReference type="ARBA" id="ARBA00022692"/>
    </source>
</evidence>
<dbReference type="InterPro" id="IPR011547">
    <property type="entry name" value="SLC26A/SulP_dom"/>
</dbReference>
<dbReference type="Pfam" id="PF00916">
    <property type="entry name" value="Sulfate_transp"/>
    <property type="match status" value="1"/>
</dbReference>
<evidence type="ECO:0000256" key="4">
    <source>
        <dbReference type="ARBA" id="ARBA00023136"/>
    </source>
</evidence>
<keyword evidence="3 6" id="KW-1133">Transmembrane helix</keyword>
<evidence type="ECO:0000256" key="3">
    <source>
        <dbReference type="ARBA" id="ARBA00022989"/>
    </source>
</evidence>
<evidence type="ECO:0000313" key="9">
    <source>
        <dbReference type="EMBL" id="KAJ0409421.1"/>
    </source>
</evidence>
<feature type="transmembrane region" description="Helical" evidence="6">
    <location>
        <begin position="463"/>
        <end position="482"/>
    </location>
</feature>
<organism evidence="9 10">
    <name type="scientific">Pythium insidiosum</name>
    <name type="common">Pythiosis disease agent</name>
    <dbReference type="NCBI Taxonomy" id="114742"/>
    <lineage>
        <taxon>Eukaryota</taxon>
        <taxon>Sar</taxon>
        <taxon>Stramenopiles</taxon>
        <taxon>Oomycota</taxon>
        <taxon>Peronosporomycetes</taxon>
        <taxon>Pythiales</taxon>
        <taxon>Pythiaceae</taxon>
        <taxon>Pythium</taxon>
    </lineage>
</organism>
<feature type="region of interest" description="Disordered" evidence="5">
    <location>
        <begin position="1"/>
        <end position="38"/>
    </location>
</feature>
<evidence type="ECO:0000256" key="5">
    <source>
        <dbReference type="SAM" id="MobiDB-lite"/>
    </source>
</evidence>
<feature type="transmembrane region" description="Helical" evidence="6">
    <location>
        <begin position="512"/>
        <end position="530"/>
    </location>
</feature>
<keyword evidence="4 6" id="KW-0472">Membrane</keyword>
<feature type="transmembrane region" description="Helical" evidence="6">
    <location>
        <begin position="365"/>
        <end position="386"/>
    </location>
</feature>
<dbReference type="SUPFAM" id="SSF52091">
    <property type="entry name" value="SpoIIaa-like"/>
    <property type="match status" value="1"/>
</dbReference>